<evidence type="ECO:0000313" key="3">
    <source>
        <dbReference type="EMBL" id="KAK3868859.1"/>
    </source>
</evidence>
<sequence length="378" mass="41094">MEKEGEEDEKISGHEEKGKEPRVPPLIRVLWDSLQNEMKGVQHHLLSLALIYLTLTPAAPTHSALTPTPTDLMSSLVDLTPTYYGALVSIPTELTPTLIDLRPTLTELTPTPADFTPTLPDFTPTYVALVPFTHSPDVVTLTPTFTTYSLTTFSQSLAPSFYSLSPSAHSHTSPVITPLITQASPSLLTNSNYPPLSTSSSVPPLSSRLHHLPQTTHMSSLPASTKYSSTSTPPVFTSNIILSTPITHSQTDTHSTPNVRVESQAVRGTFSGWSDEWSNGYGDDRWTSGRNGEWSGSRKSSGWLSGGRVVGQRSGRSLGVPWGSAKGRVLRLAPVYPMLNTTLGILSYVAFAVYIVMLFFGYLTQDNPLRTALSALQR</sequence>
<evidence type="ECO:0000313" key="4">
    <source>
        <dbReference type="Proteomes" id="UP001286313"/>
    </source>
</evidence>
<dbReference type="Proteomes" id="UP001286313">
    <property type="component" value="Unassembled WGS sequence"/>
</dbReference>
<feature type="compositionally biased region" description="Low complexity" evidence="1">
    <location>
        <begin position="194"/>
        <end position="207"/>
    </location>
</feature>
<keyword evidence="2" id="KW-1133">Transmembrane helix</keyword>
<dbReference type="EMBL" id="JAWQEG010002937">
    <property type="protein sequence ID" value="KAK3868859.1"/>
    <property type="molecule type" value="Genomic_DNA"/>
</dbReference>
<name>A0AAE1F794_PETCI</name>
<feature type="region of interest" description="Disordered" evidence="1">
    <location>
        <begin position="191"/>
        <end position="210"/>
    </location>
</feature>
<proteinExistence type="predicted"/>
<organism evidence="3 4">
    <name type="scientific">Petrolisthes cinctipes</name>
    <name type="common">Flat porcelain crab</name>
    <dbReference type="NCBI Taxonomy" id="88211"/>
    <lineage>
        <taxon>Eukaryota</taxon>
        <taxon>Metazoa</taxon>
        <taxon>Ecdysozoa</taxon>
        <taxon>Arthropoda</taxon>
        <taxon>Crustacea</taxon>
        <taxon>Multicrustacea</taxon>
        <taxon>Malacostraca</taxon>
        <taxon>Eumalacostraca</taxon>
        <taxon>Eucarida</taxon>
        <taxon>Decapoda</taxon>
        <taxon>Pleocyemata</taxon>
        <taxon>Anomura</taxon>
        <taxon>Galatheoidea</taxon>
        <taxon>Porcellanidae</taxon>
        <taxon>Petrolisthes</taxon>
    </lineage>
</organism>
<comment type="caution">
    <text evidence="3">The sequence shown here is derived from an EMBL/GenBank/DDBJ whole genome shotgun (WGS) entry which is preliminary data.</text>
</comment>
<keyword evidence="2" id="KW-0472">Membrane</keyword>
<keyword evidence="2" id="KW-0812">Transmembrane</keyword>
<feature type="compositionally biased region" description="Basic and acidic residues" evidence="1">
    <location>
        <begin position="10"/>
        <end position="20"/>
    </location>
</feature>
<dbReference type="AlphaFoldDB" id="A0AAE1F794"/>
<protein>
    <submittedName>
        <fullName evidence="3">Uncharacterized protein</fullName>
    </submittedName>
</protein>
<feature type="transmembrane region" description="Helical" evidence="2">
    <location>
        <begin position="345"/>
        <end position="363"/>
    </location>
</feature>
<accession>A0AAE1F794</accession>
<keyword evidence="4" id="KW-1185">Reference proteome</keyword>
<feature type="region of interest" description="Disordered" evidence="1">
    <location>
        <begin position="1"/>
        <end position="20"/>
    </location>
</feature>
<reference evidence="3" key="1">
    <citation type="submission" date="2023-10" db="EMBL/GenBank/DDBJ databases">
        <title>Genome assemblies of two species of porcelain crab, Petrolisthes cinctipes and Petrolisthes manimaculis (Anomura: Porcellanidae).</title>
        <authorList>
            <person name="Angst P."/>
        </authorList>
    </citation>
    <scope>NUCLEOTIDE SEQUENCE</scope>
    <source>
        <strain evidence="3">PB745_01</strain>
        <tissue evidence="3">Gill</tissue>
    </source>
</reference>
<gene>
    <name evidence="3" type="ORF">Pcinc_025785</name>
</gene>
<evidence type="ECO:0000256" key="1">
    <source>
        <dbReference type="SAM" id="MobiDB-lite"/>
    </source>
</evidence>
<evidence type="ECO:0000256" key="2">
    <source>
        <dbReference type="SAM" id="Phobius"/>
    </source>
</evidence>